<gene>
    <name evidence="2" type="ORF">ALC53_11324</name>
</gene>
<proteinExistence type="predicted"/>
<sequence>MESLNSVSQRDPMTFAPMSSTNIGPDWHDRTG</sequence>
<evidence type="ECO:0000313" key="2">
    <source>
        <dbReference type="EMBL" id="KYM78236.1"/>
    </source>
</evidence>
<name>A0A151HZW6_9HYME</name>
<dbReference type="AlphaFoldDB" id="A0A151HZW6"/>
<reference evidence="2 3" key="1">
    <citation type="submission" date="2015-09" db="EMBL/GenBank/DDBJ databases">
        <title>Atta colombica WGS genome.</title>
        <authorList>
            <person name="Nygaard S."/>
            <person name="Hu H."/>
            <person name="Boomsma J."/>
            <person name="Zhang G."/>
        </authorList>
    </citation>
    <scope>NUCLEOTIDE SEQUENCE [LARGE SCALE GENOMIC DNA]</scope>
    <source>
        <strain evidence="2">Treedump-2</strain>
        <tissue evidence="2">Whole body</tissue>
    </source>
</reference>
<dbReference type="EMBL" id="KQ976673">
    <property type="protein sequence ID" value="KYM78236.1"/>
    <property type="molecule type" value="Genomic_DNA"/>
</dbReference>
<dbReference type="Proteomes" id="UP000078540">
    <property type="component" value="Unassembled WGS sequence"/>
</dbReference>
<evidence type="ECO:0000313" key="3">
    <source>
        <dbReference type="Proteomes" id="UP000078540"/>
    </source>
</evidence>
<keyword evidence="3" id="KW-1185">Reference proteome</keyword>
<protein>
    <submittedName>
        <fullName evidence="2">Uncharacterized protein</fullName>
    </submittedName>
</protein>
<feature type="compositionally biased region" description="Polar residues" evidence="1">
    <location>
        <begin position="1"/>
        <end position="23"/>
    </location>
</feature>
<accession>A0A151HZW6</accession>
<organism evidence="2 3">
    <name type="scientific">Atta colombica</name>
    <dbReference type="NCBI Taxonomy" id="520822"/>
    <lineage>
        <taxon>Eukaryota</taxon>
        <taxon>Metazoa</taxon>
        <taxon>Ecdysozoa</taxon>
        <taxon>Arthropoda</taxon>
        <taxon>Hexapoda</taxon>
        <taxon>Insecta</taxon>
        <taxon>Pterygota</taxon>
        <taxon>Neoptera</taxon>
        <taxon>Endopterygota</taxon>
        <taxon>Hymenoptera</taxon>
        <taxon>Apocrita</taxon>
        <taxon>Aculeata</taxon>
        <taxon>Formicoidea</taxon>
        <taxon>Formicidae</taxon>
        <taxon>Myrmicinae</taxon>
        <taxon>Atta</taxon>
    </lineage>
</organism>
<evidence type="ECO:0000256" key="1">
    <source>
        <dbReference type="SAM" id="MobiDB-lite"/>
    </source>
</evidence>
<feature type="region of interest" description="Disordered" evidence="1">
    <location>
        <begin position="1"/>
        <end position="32"/>
    </location>
</feature>